<dbReference type="EMBL" id="JAPNKE010000002">
    <property type="protein sequence ID" value="MCY1008546.1"/>
    <property type="molecule type" value="Genomic_DNA"/>
</dbReference>
<evidence type="ECO:0000313" key="2">
    <source>
        <dbReference type="Proteomes" id="UP001150924"/>
    </source>
</evidence>
<dbReference type="InterPro" id="IPR012441">
    <property type="entry name" value="DUF1643"/>
</dbReference>
<dbReference type="Pfam" id="PF07799">
    <property type="entry name" value="DUF1643"/>
    <property type="match status" value="1"/>
</dbReference>
<proteinExistence type="predicted"/>
<protein>
    <submittedName>
        <fullName evidence="1">DUF1643 domain-containing protein</fullName>
    </submittedName>
</protein>
<evidence type="ECO:0000313" key="1">
    <source>
        <dbReference type="EMBL" id="MCY1008546.1"/>
    </source>
</evidence>
<sequence length="179" mass="19807">MTIQRLGSSGRPLATWSPDKAYRYTLRRVWHTPLVAEGDPRELAWLMLNPSTADEFASDATIRRCIGFSQREGFDELVVVNVYALRSTDPRGLWRAADPVGPHNDSAIAEVLARVQLVVCAWGANARPDRLCRIGELLRPVAARVRCLGTTQGGAPLHPLRLPKDTPLQAFDPEVLCGR</sequence>
<organism evidence="1 2">
    <name type="scientific">Nannocystis pusilla</name>
    <dbReference type="NCBI Taxonomy" id="889268"/>
    <lineage>
        <taxon>Bacteria</taxon>
        <taxon>Pseudomonadati</taxon>
        <taxon>Myxococcota</taxon>
        <taxon>Polyangia</taxon>
        <taxon>Nannocystales</taxon>
        <taxon>Nannocystaceae</taxon>
        <taxon>Nannocystis</taxon>
    </lineage>
</organism>
<accession>A0A9X3IYJ4</accession>
<name>A0A9X3IYJ4_9BACT</name>
<reference evidence="1" key="1">
    <citation type="submission" date="2022-11" db="EMBL/GenBank/DDBJ databases">
        <title>Minimal conservation of predation-associated metabolite biosynthetic gene clusters underscores biosynthetic potential of Myxococcota including descriptions for ten novel species: Archangium lansinium sp. nov., Myxococcus landrumus sp. nov., Nannocystis bai.</title>
        <authorList>
            <person name="Ahearne A."/>
            <person name="Stevens C."/>
            <person name="Phillips K."/>
        </authorList>
    </citation>
    <scope>NUCLEOTIDE SEQUENCE</scope>
    <source>
        <strain evidence="1">Na p29</strain>
    </source>
</reference>
<keyword evidence="2" id="KW-1185">Reference proteome</keyword>
<comment type="caution">
    <text evidence="1">The sequence shown here is derived from an EMBL/GenBank/DDBJ whole genome shotgun (WGS) entry which is preliminary data.</text>
</comment>
<dbReference type="RefSeq" id="WP_267771154.1">
    <property type="nucleotide sequence ID" value="NZ_JAPNKE010000002.1"/>
</dbReference>
<dbReference type="Proteomes" id="UP001150924">
    <property type="component" value="Unassembled WGS sequence"/>
</dbReference>
<dbReference type="AlphaFoldDB" id="A0A9X3IYJ4"/>
<gene>
    <name evidence="1" type="ORF">OV079_23895</name>
</gene>